<accession>M4SQH1</accession>
<evidence type="ECO:0000313" key="2">
    <source>
        <dbReference type="Proteomes" id="UP000204048"/>
    </source>
</evidence>
<name>M4SQH1_9CAUD</name>
<organism evidence="1 2">
    <name type="scientific">Pseudoalteromonas phage pYD6-A</name>
    <dbReference type="NCBI Taxonomy" id="754052"/>
    <lineage>
        <taxon>Viruses</taxon>
        <taxon>Duplodnaviria</taxon>
        <taxon>Heunggongvirae</taxon>
        <taxon>Uroviricota</taxon>
        <taxon>Caudoviricetes</taxon>
        <taxon>Schitoviridae</taxon>
        <taxon>Fuhrmanvirinae</taxon>
        <taxon>Matsuvirus</taxon>
        <taxon>Matsuvirus pYD6A</taxon>
    </lineage>
</organism>
<dbReference type="EMBL" id="JF974296">
    <property type="protein sequence ID" value="AGH57555.1"/>
    <property type="molecule type" value="Genomic_DNA"/>
</dbReference>
<keyword evidence="2" id="KW-1185">Reference proteome</keyword>
<sequence length="80" mass="8939">MAHSVKASALIEGLIALVKEDDNQHLIMSNNEYWFICDMCTFHPQSNQCSQCPLQGGDHIVQTLEEILPLIKAKELIDAS</sequence>
<proteinExistence type="predicted"/>
<dbReference type="RefSeq" id="YP_007674233.1">
    <property type="nucleotide sequence ID" value="NC_020849.1"/>
</dbReference>
<dbReference type="Proteomes" id="UP000204048">
    <property type="component" value="Segment"/>
</dbReference>
<protein>
    <submittedName>
        <fullName evidence="1">Uncharacterized protein</fullName>
    </submittedName>
</protein>
<reference evidence="1 2" key="1">
    <citation type="submission" date="2010-11" db="EMBL/GenBank/DDBJ databases">
        <title>The Genome Sequence of Pseudoalteromonas phage pYD6-A.</title>
        <authorList>
            <consortium name="The Broad Institute Genome Sequencing Platform"/>
            <person name="Henn M.R."/>
            <person name="Wolf A."/>
            <person name="Jost G."/>
            <person name="Levin J."/>
            <person name="Malboeuf C."/>
            <person name="Casali M."/>
            <person name="Russ C."/>
            <person name="Lennon N."/>
            <person name="Chapman S.B."/>
            <person name="Erlich R."/>
            <person name="Young S.K."/>
            <person name="Yandava C."/>
            <person name="Zeng Q."/>
            <person name="Alvarado L."/>
            <person name="Anderson S."/>
            <person name="Berlin A."/>
            <person name="Chen Z."/>
            <person name="Freedman E."/>
            <person name="Gellesch M."/>
            <person name="Goldberg J."/>
            <person name="Green L."/>
            <person name="Griggs A."/>
            <person name="Gujja S."/>
            <person name="Heilman E.R."/>
            <person name="Heiman D."/>
            <person name="Hollinger A."/>
            <person name="Howarth C."/>
            <person name="Larson L."/>
            <person name="Mehta T."/>
            <person name="Pearson M."/>
            <person name="Roberts A."/>
            <person name="Ryan E."/>
            <person name="Saif S."/>
            <person name="Shea T."/>
            <person name="Shenoy N."/>
            <person name="Sisk P."/>
            <person name="Stolte C."/>
            <person name="Sykes S."/>
            <person name="White J."/>
            <person name="Haas B."/>
            <person name="Nusbaum C."/>
            <person name="Birren B."/>
        </authorList>
    </citation>
    <scope>NUCLEOTIDE SEQUENCE [LARGE SCALE GENOMIC DNA]</scope>
    <source>
        <strain evidence="2">pYD6-A</strain>
    </source>
</reference>
<gene>
    <name evidence="1" type="ORF">PYDG_00023</name>
</gene>
<evidence type="ECO:0000313" key="1">
    <source>
        <dbReference type="EMBL" id="AGH57555.1"/>
    </source>
</evidence>
<dbReference type="GeneID" id="15010766"/>
<dbReference type="KEGG" id="vg:15010766"/>